<dbReference type="InterPro" id="IPR008715">
    <property type="entry name" value="SAM-MeTfrase_NodS-like"/>
</dbReference>
<protein>
    <submittedName>
        <fullName evidence="2">Methyltransferase domain-containing protein</fullName>
    </submittedName>
</protein>
<gene>
    <name evidence="2" type="ORF">D1825_02985</name>
</gene>
<reference evidence="2 3" key="1">
    <citation type="submission" date="2018-08" db="EMBL/GenBank/DDBJ databases">
        <title>Cellulomonas rhizosphaerae sp. nov., a novel actinomycete isolated from soil.</title>
        <authorList>
            <person name="Tian Y."/>
        </authorList>
    </citation>
    <scope>NUCLEOTIDE SEQUENCE [LARGE SCALE GENOMIC DNA]</scope>
    <source>
        <strain evidence="2 3">NEAU-TCZ24</strain>
    </source>
</reference>
<dbReference type="Gene3D" id="3.40.50.150">
    <property type="entry name" value="Vaccinia Virus protein VP39"/>
    <property type="match status" value="1"/>
</dbReference>
<dbReference type="InterPro" id="IPR003737">
    <property type="entry name" value="GlcNAc_PI_deacetylase-related"/>
</dbReference>
<dbReference type="GO" id="GO:0016137">
    <property type="term" value="P:glycoside metabolic process"/>
    <property type="evidence" value="ECO:0007669"/>
    <property type="project" value="UniProtKB-ARBA"/>
</dbReference>
<name>A0A413RQ81_9CELL</name>
<dbReference type="OrthoDB" id="116799at2"/>
<dbReference type="InterPro" id="IPR024078">
    <property type="entry name" value="LmbE-like_dom_sf"/>
</dbReference>
<dbReference type="SUPFAM" id="SSF53335">
    <property type="entry name" value="S-adenosyl-L-methionine-dependent methyltransferases"/>
    <property type="match status" value="1"/>
</dbReference>
<keyword evidence="1" id="KW-0862">Zinc</keyword>
<dbReference type="AlphaFoldDB" id="A0A413RQ81"/>
<dbReference type="Pfam" id="PF02585">
    <property type="entry name" value="PIG-L"/>
    <property type="match status" value="1"/>
</dbReference>
<dbReference type="GO" id="GO:0032259">
    <property type="term" value="P:methylation"/>
    <property type="evidence" value="ECO:0007669"/>
    <property type="project" value="UniProtKB-KW"/>
</dbReference>
<dbReference type="Pfam" id="PF05401">
    <property type="entry name" value="NodS"/>
    <property type="match status" value="1"/>
</dbReference>
<dbReference type="GO" id="GO:0009312">
    <property type="term" value="P:oligosaccharide biosynthetic process"/>
    <property type="evidence" value="ECO:0007669"/>
    <property type="project" value="InterPro"/>
</dbReference>
<dbReference type="RefSeq" id="WP_118765995.1">
    <property type="nucleotide sequence ID" value="NZ_QWKP01000117.1"/>
</dbReference>
<dbReference type="EMBL" id="QWKP01000117">
    <property type="protein sequence ID" value="RHA44094.1"/>
    <property type="molecule type" value="Genomic_DNA"/>
</dbReference>
<keyword evidence="2" id="KW-0808">Transferase</keyword>
<dbReference type="PANTHER" id="PTHR43861">
    <property type="entry name" value="TRANS-ACONITATE 2-METHYLTRANSFERASE-RELATED"/>
    <property type="match status" value="1"/>
</dbReference>
<dbReference type="GO" id="GO:0008757">
    <property type="term" value="F:S-adenosylmethionine-dependent methyltransferase activity"/>
    <property type="evidence" value="ECO:0007669"/>
    <property type="project" value="InterPro"/>
</dbReference>
<evidence type="ECO:0000256" key="1">
    <source>
        <dbReference type="ARBA" id="ARBA00022833"/>
    </source>
</evidence>
<keyword evidence="3" id="KW-1185">Reference proteome</keyword>
<dbReference type="Proteomes" id="UP000283374">
    <property type="component" value="Unassembled WGS sequence"/>
</dbReference>
<evidence type="ECO:0000313" key="3">
    <source>
        <dbReference type="Proteomes" id="UP000283374"/>
    </source>
</evidence>
<comment type="caution">
    <text evidence="2">The sequence shown here is derived from an EMBL/GenBank/DDBJ whole genome shotgun (WGS) entry which is preliminary data.</text>
</comment>
<dbReference type="SUPFAM" id="SSF102588">
    <property type="entry name" value="LmbE-like"/>
    <property type="match status" value="1"/>
</dbReference>
<dbReference type="InterPro" id="IPR029063">
    <property type="entry name" value="SAM-dependent_MTases_sf"/>
</dbReference>
<evidence type="ECO:0000313" key="2">
    <source>
        <dbReference type="EMBL" id="RHA44094.1"/>
    </source>
</evidence>
<sequence>MVSFDGRAAGTPVETWDADERLDHLPGVARPVGRTVVVAAHPDDETLGAGGLLHALAVEGRPAEVVVVTDGGGSHPGSSTLSPGALVRLRADEVTRAVALLSPASTVWLLGFPDGAVREHREGVTAALRDVLGPEPVAAIVSTWRGDGHRDHRIVGEICAALAAELGARHWEYPLWMWHWGTPDHPDVPWDRLRALPLDDRTVTLKRRAVAGHRTQTEPWSRDPADVAPLHPAFLRHFDREVEVFVVDDEPTTGPGVTYFDAAYERRDDPWRLATRWYEQRKRALTIASLPAERFGSALEIGSSIGMLTAELAPRCDRLLATDLAARAVASAAARVADQPHVTAVQHDIRDGVPDGPYDLVVLSEVGYYLTRPELLTLARRLRSALTPVGVLVACHWRHPVDAHAQPGDDVHLTLDRELGLTRVSTYRDADVALDVWSVAGGSVAQREGLVP</sequence>
<organism evidence="2 3">
    <name type="scientific">Cellulomonas rhizosphaerae</name>
    <dbReference type="NCBI Taxonomy" id="2293719"/>
    <lineage>
        <taxon>Bacteria</taxon>
        <taxon>Bacillati</taxon>
        <taxon>Actinomycetota</taxon>
        <taxon>Actinomycetes</taxon>
        <taxon>Micrococcales</taxon>
        <taxon>Cellulomonadaceae</taxon>
        <taxon>Cellulomonas</taxon>
    </lineage>
</organism>
<keyword evidence="2" id="KW-0489">Methyltransferase</keyword>
<accession>A0A413RQ81</accession>
<proteinExistence type="predicted"/>
<dbReference type="Gene3D" id="3.40.50.10320">
    <property type="entry name" value="LmbE-like"/>
    <property type="match status" value="1"/>
</dbReference>